<dbReference type="InterPro" id="IPR018490">
    <property type="entry name" value="cNMP-bd_dom_sf"/>
</dbReference>
<accession>A0A173MHY0</accession>
<organism evidence="2 3">
    <name type="scientific">Filimonas lacunae</name>
    <dbReference type="NCBI Taxonomy" id="477680"/>
    <lineage>
        <taxon>Bacteria</taxon>
        <taxon>Pseudomonadati</taxon>
        <taxon>Bacteroidota</taxon>
        <taxon>Chitinophagia</taxon>
        <taxon>Chitinophagales</taxon>
        <taxon>Chitinophagaceae</taxon>
        <taxon>Filimonas</taxon>
    </lineage>
</organism>
<protein>
    <submittedName>
        <fullName evidence="2">cAMP-binding domain of CRP or a regulatory subunit of cAMP-dependent protein kinases</fullName>
    </submittedName>
</protein>
<dbReference type="AlphaFoldDB" id="A0A173MHY0"/>
<dbReference type="STRING" id="477680.SAMN05421788_102269"/>
<dbReference type="RefSeq" id="WP_076377896.1">
    <property type="nucleotide sequence ID" value="NZ_AP017422.1"/>
</dbReference>
<keyword evidence="3" id="KW-1185">Reference proteome</keyword>
<keyword evidence="2" id="KW-0808">Transferase</keyword>
<dbReference type="Gene3D" id="2.60.120.10">
    <property type="entry name" value="Jelly Rolls"/>
    <property type="match status" value="1"/>
</dbReference>
<dbReference type="Proteomes" id="UP000186917">
    <property type="component" value="Unassembled WGS sequence"/>
</dbReference>
<dbReference type="SUPFAM" id="SSF51206">
    <property type="entry name" value="cAMP-binding domain-like"/>
    <property type="match status" value="1"/>
</dbReference>
<dbReference type="InterPro" id="IPR014710">
    <property type="entry name" value="RmlC-like_jellyroll"/>
</dbReference>
<evidence type="ECO:0000313" key="3">
    <source>
        <dbReference type="Proteomes" id="UP000186917"/>
    </source>
</evidence>
<dbReference type="EMBL" id="FTOR01000002">
    <property type="protein sequence ID" value="SIS94988.1"/>
    <property type="molecule type" value="Genomic_DNA"/>
</dbReference>
<keyword evidence="2" id="KW-0418">Kinase</keyword>
<name>A0A173MHY0_9BACT</name>
<sequence>MREPTPEAVKQIFDRYFPANVRIWESFAEKLKTIAYARNEIIKPCNGKENHLNLLIKGSVALYVCGEDTETCIHLCYENDIFSDYLSFLRGTGTPIQSVALEETVVWAIHKNDLQELYTRSTAGVHIGKAIAEVLYIRKQTEQIKLLTLSPQERYLQLLQEKPEVLQRTPLKIVASFLGLTAESVSRIRKRIGK</sequence>
<evidence type="ECO:0000259" key="1">
    <source>
        <dbReference type="Pfam" id="PF00027"/>
    </source>
</evidence>
<dbReference type="InterPro" id="IPR000595">
    <property type="entry name" value="cNMP-bd_dom"/>
</dbReference>
<dbReference type="GO" id="GO:0016301">
    <property type="term" value="F:kinase activity"/>
    <property type="evidence" value="ECO:0007669"/>
    <property type="project" value="UniProtKB-KW"/>
</dbReference>
<evidence type="ECO:0000313" key="2">
    <source>
        <dbReference type="EMBL" id="SIS94988.1"/>
    </source>
</evidence>
<feature type="domain" description="Cyclic nucleotide-binding" evidence="1">
    <location>
        <begin position="36"/>
        <end position="120"/>
    </location>
</feature>
<proteinExistence type="predicted"/>
<gene>
    <name evidence="2" type="ORF">SAMN05421788_102269</name>
</gene>
<reference evidence="3" key="1">
    <citation type="submission" date="2017-01" db="EMBL/GenBank/DDBJ databases">
        <authorList>
            <person name="Varghese N."/>
            <person name="Submissions S."/>
        </authorList>
    </citation>
    <scope>NUCLEOTIDE SEQUENCE [LARGE SCALE GENOMIC DNA]</scope>
    <source>
        <strain evidence="3">DSM 21054</strain>
    </source>
</reference>
<dbReference type="KEGG" id="fln:FLA_3120"/>
<dbReference type="OrthoDB" id="663011at2"/>
<dbReference type="Pfam" id="PF00027">
    <property type="entry name" value="cNMP_binding"/>
    <property type="match status" value="1"/>
</dbReference>